<dbReference type="PROSITE" id="PS50234">
    <property type="entry name" value="VWFA"/>
    <property type="match status" value="1"/>
</dbReference>
<evidence type="ECO:0000259" key="2">
    <source>
        <dbReference type="PROSITE" id="PS50234"/>
    </source>
</evidence>
<sequence length="415" mass="42549">MGRHATGKRRQAVAPWVWFALLAFLVLCAILAAWTIVSHRNDQDLAATSCPEGSYDLEVWSAPQLADSARTMADEYNRTGPVVQDKCVNAHITPIADEDAMRTLKDQGVKAPAWVPADPRAAVAAAQGSAIAINGQNAPVLGQVSGQDAPLLLLGSASQAPEQATRSAADFAQFAGSRQGAKTVPLTDFGVVPLPDAPNPAPAATPPAADPGRPLALAPRTGVTYLLDTSGSMGLMEGNPAATRLDNVRGPLAQQMAAVGRAGGTVGLWNYSSPLSRSARTPFRDNVDISVGDNGSTSAEILKQLGVGGATHTYQSVLAAYNAAVAEAKAHGTAQRLVLITDGPNDGGTVDLPNAVAELQRMHGDAPVRLDVVAVGNQVDGPALQQLAGATGGAVHPVPDTTAPHVQEGLAAALA</sequence>
<proteinExistence type="predicted"/>
<keyword evidence="4" id="KW-1185">Reference proteome</keyword>
<reference evidence="3 4" key="1">
    <citation type="journal article" date="2018" name="Syst. Appl. Microbiol.">
        <title>Corynebacterium heidelbergense sp. nov., isolated from the preen glands of Egyptian geese (Alopochen aegyptiacus).</title>
        <authorList>
            <person name="Braun M.S."/>
            <person name="Wang E."/>
            <person name="Zimmermann S."/>
            <person name="Wink M."/>
        </authorList>
    </citation>
    <scope>NUCLEOTIDE SEQUENCE [LARGE SCALE GENOMIC DNA]</scope>
    <source>
        <strain evidence="3 4">647</strain>
    </source>
</reference>
<evidence type="ECO:0000313" key="3">
    <source>
        <dbReference type="EMBL" id="RAV32576.1"/>
    </source>
</evidence>
<keyword evidence="1" id="KW-1133">Transmembrane helix</keyword>
<keyword evidence="1" id="KW-0812">Transmembrane</keyword>
<dbReference type="InterPro" id="IPR002035">
    <property type="entry name" value="VWF_A"/>
</dbReference>
<dbReference type="Gene3D" id="3.40.50.410">
    <property type="entry name" value="von Willebrand factor, type A domain"/>
    <property type="match status" value="1"/>
</dbReference>
<name>A0A364V7N2_9CORY</name>
<keyword evidence="1" id="KW-0472">Membrane</keyword>
<evidence type="ECO:0000256" key="1">
    <source>
        <dbReference type="SAM" id="Phobius"/>
    </source>
</evidence>
<dbReference type="Proteomes" id="UP000251577">
    <property type="component" value="Unassembled WGS sequence"/>
</dbReference>
<dbReference type="InterPro" id="IPR036465">
    <property type="entry name" value="vWFA_dom_sf"/>
</dbReference>
<dbReference type="EMBL" id="QHCV01000017">
    <property type="protein sequence ID" value="RAV32576.1"/>
    <property type="molecule type" value="Genomic_DNA"/>
</dbReference>
<organism evidence="3 4">
    <name type="scientific">Corynebacterium heidelbergense</name>
    <dbReference type="NCBI Taxonomy" id="2055947"/>
    <lineage>
        <taxon>Bacteria</taxon>
        <taxon>Bacillati</taxon>
        <taxon>Actinomycetota</taxon>
        <taxon>Actinomycetes</taxon>
        <taxon>Mycobacteriales</taxon>
        <taxon>Corynebacteriaceae</taxon>
        <taxon>Corynebacterium</taxon>
    </lineage>
</organism>
<feature type="transmembrane region" description="Helical" evidence="1">
    <location>
        <begin position="12"/>
        <end position="37"/>
    </location>
</feature>
<dbReference type="SUPFAM" id="SSF53300">
    <property type="entry name" value="vWA-like"/>
    <property type="match status" value="1"/>
</dbReference>
<comment type="caution">
    <text evidence="3">The sequence shown here is derived from an EMBL/GenBank/DDBJ whole genome shotgun (WGS) entry which is preliminary data.</text>
</comment>
<dbReference type="RefSeq" id="WP_113630311.1">
    <property type="nucleotide sequence ID" value="NZ_QHCV01000017.1"/>
</dbReference>
<evidence type="ECO:0000313" key="4">
    <source>
        <dbReference type="Proteomes" id="UP000251577"/>
    </source>
</evidence>
<accession>A0A364V7N2</accession>
<dbReference type="SMART" id="SM00327">
    <property type="entry name" value="VWA"/>
    <property type="match status" value="1"/>
</dbReference>
<dbReference type="AlphaFoldDB" id="A0A364V7N2"/>
<dbReference type="Pfam" id="PF00092">
    <property type="entry name" value="VWA"/>
    <property type="match status" value="1"/>
</dbReference>
<feature type="domain" description="VWFA" evidence="2">
    <location>
        <begin position="222"/>
        <end position="414"/>
    </location>
</feature>
<gene>
    <name evidence="3" type="ORF">DLJ54_02720</name>
</gene>
<protein>
    <recommendedName>
        <fullName evidence="2">VWFA domain-containing protein</fullName>
    </recommendedName>
</protein>